<gene>
    <name evidence="2" type="ORF">PbB2_00362</name>
</gene>
<dbReference type="Proteomes" id="UP000245086">
    <property type="component" value="Unassembled WGS sequence"/>
</dbReference>
<accession>A0A2P2E6L9</accession>
<feature type="compositionally biased region" description="Pro residues" evidence="1">
    <location>
        <begin position="612"/>
        <end position="628"/>
    </location>
</feature>
<evidence type="ECO:0000256" key="1">
    <source>
        <dbReference type="SAM" id="MobiDB-lite"/>
    </source>
</evidence>
<comment type="caution">
    <text evidence="2">The sequence shown here is derived from an EMBL/GenBank/DDBJ whole genome shotgun (WGS) entry which is preliminary data.</text>
</comment>
<dbReference type="AlphaFoldDB" id="A0A2P2E6L9"/>
<feature type="region of interest" description="Disordered" evidence="1">
    <location>
        <begin position="565"/>
        <end position="660"/>
    </location>
</feature>
<feature type="compositionally biased region" description="Low complexity" evidence="1">
    <location>
        <begin position="593"/>
        <end position="611"/>
    </location>
</feature>
<organism evidence="2 3">
    <name type="scientific">Candidatus Phycosocius bacilliformis</name>
    <dbReference type="NCBI Taxonomy" id="1445552"/>
    <lineage>
        <taxon>Bacteria</taxon>
        <taxon>Pseudomonadati</taxon>
        <taxon>Pseudomonadota</taxon>
        <taxon>Alphaproteobacteria</taxon>
        <taxon>Caulobacterales</taxon>
        <taxon>Caulobacterales incertae sedis</taxon>
        <taxon>Candidatus Phycosocius</taxon>
    </lineage>
</organism>
<dbReference type="EMBL" id="BFBR01000001">
    <property type="protein sequence ID" value="GBF56705.1"/>
    <property type="molecule type" value="Genomic_DNA"/>
</dbReference>
<proteinExistence type="predicted"/>
<keyword evidence="3" id="KW-1185">Reference proteome</keyword>
<evidence type="ECO:0000313" key="2">
    <source>
        <dbReference type="EMBL" id="GBF56705.1"/>
    </source>
</evidence>
<name>A0A2P2E6L9_9PROT</name>
<sequence length="660" mass="68416">MDRSAQGLGFAVNWVMTRLMIRKLILCSTLIWSLGATSLLAQSSAKIEASTLQDVGPWGAAALPEGLDRLDSDLWIGADPGTLAIVFERIQADQRFPVLQRLVRQAIFSGGAAPTGDQDLARGRFRAASKLGPAEATARLFDSVPRLNRDPALTFLAMDAAFRAGRTEEACSWLSTPGLEATPESQSGTLWLESRAVCYALNNEGAAANLSVDLARTKGLTDTWLGRAVAASSGPVSSPPPLRADSGRALALSIKAGLKIPRTTVSSGDPASLSAILNWPDIRTSVTEEDLTALMRRAAQTGVATPAQEARLRGPVLHVVTPEAVTAPVAPTQEAGSSLAPEPPPPPLAFSWASRISQSPNAQARALEARLLVPDLKAHLATAPEQIPDETLPALIEAALWVGDAPLAQALRDRSTRPMSPRQRLILALLDPVADDRPVQRHIETATNPAAQRQAVRDALIAWSAGLPPQGGLSALLQPGLPDVKGGQAGVRTALSFAAARGAKGEVILLAGLALQGQEPASADAETVAIAVSALRQVGLRDGAVALAREYLLALDMVVPTKPSATGAANPAPTGPAVAAPPSNRASPPPNTGPSSSGAAAPAAPRPKAAPANPPQPKAAPASRPPASQPKAKVPPRGQSQAPSRPPARTQAKPNWTPPN</sequence>
<feature type="compositionally biased region" description="Low complexity" evidence="1">
    <location>
        <begin position="565"/>
        <end position="586"/>
    </location>
</feature>
<evidence type="ECO:0000313" key="3">
    <source>
        <dbReference type="Proteomes" id="UP000245086"/>
    </source>
</evidence>
<protein>
    <submittedName>
        <fullName evidence="2">Uncharacterized protein</fullName>
    </submittedName>
</protein>
<reference evidence="2 3" key="1">
    <citation type="journal article" date="2018" name="Genome Announc.">
        <title>Draft Genome Sequence of "Candidatus Phycosocius bacilliformis," an Alphaproteobacterial Ectosymbiont of the Hydrocarbon-Producing Green Alga Botryococcus braunii.</title>
        <authorList>
            <person name="Tanabe Y."/>
            <person name="Yamaguchi H."/>
            <person name="Watanabe M.M."/>
        </authorList>
    </citation>
    <scope>NUCLEOTIDE SEQUENCE [LARGE SCALE GENOMIC DNA]</scope>
    <source>
        <strain evidence="2 3">BOTRYCO-2</strain>
    </source>
</reference>